<accession>A0ABT1P4W2</accession>
<evidence type="ECO:0000259" key="2">
    <source>
        <dbReference type="Pfam" id="PF12804"/>
    </source>
</evidence>
<proteinExistence type="predicted"/>
<dbReference type="Proteomes" id="UP001205566">
    <property type="component" value="Unassembled WGS sequence"/>
</dbReference>
<dbReference type="Pfam" id="PF12804">
    <property type="entry name" value="NTP_transf_3"/>
    <property type="match status" value="1"/>
</dbReference>
<dbReference type="CDD" id="cd04182">
    <property type="entry name" value="GT_2_like_f"/>
    <property type="match status" value="1"/>
</dbReference>
<dbReference type="SUPFAM" id="SSF53448">
    <property type="entry name" value="Nucleotide-diphospho-sugar transferases"/>
    <property type="match status" value="1"/>
</dbReference>
<evidence type="ECO:0000313" key="4">
    <source>
        <dbReference type="Proteomes" id="UP001205566"/>
    </source>
</evidence>
<dbReference type="Gene3D" id="3.90.550.10">
    <property type="entry name" value="Spore Coat Polysaccharide Biosynthesis Protein SpsA, Chain A"/>
    <property type="match status" value="1"/>
</dbReference>
<gene>
    <name evidence="3" type="ORF">HXX02_17030</name>
</gene>
<dbReference type="PANTHER" id="PTHR43777:SF1">
    <property type="entry name" value="MOLYBDENUM COFACTOR CYTIDYLYLTRANSFERASE"/>
    <property type="match status" value="1"/>
</dbReference>
<dbReference type="EMBL" id="JACASI010000049">
    <property type="protein sequence ID" value="MCQ3831140.1"/>
    <property type="molecule type" value="Genomic_DNA"/>
</dbReference>
<protein>
    <submittedName>
        <fullName evidence="3">Nucleotidyltransferase family protein</fullName>
    </submittedName>
</protein>
<reference evidence="3" key="1">
    <citation type="thesis" date="2020" institute="Technische Universitat Dresden" country="Dresden, Germany">
        <title>The Agarolytic System of Microbulbifer elongatus PORT2, Isolated from Batu Karas, Pangandaran West Java Indonesia.</title>
        <authorList>
            <person name="Anggraeni S.R."/>
        </authorList>
    </citation>
    <scope>NUCLEOTIDE SEQUENCE</scope>
    <source>
        <strain evidence="3">PORT2</strain>
    </source>
</reference>
<keyword evidence="1" id="KW-0460">Magnesium</keyword>
<organism evidence="3 4">
    <name type="scientific">Microbulbifer elongatus</name>
    <dbReference type="NCBI Taxonomy" id="86173"/>
    <lineage>
        <taxon>Bacteria</taxon>
        <taxon>Pseudomonadati</taxon>
        <taxon>Pseudomonadota</taxon>
        <taxon>Gammaproteobacteria</taxon>
        <taxon>Cellvibrionales</taxon>
        <taxon>Microbulbiferaceae</taxon>
        <taxon>Microbulbifer</taxon>
    </lineage>
</organism>
<dbReference type="InterPro" id="IPR029044">
    <property type="entry name" value="Nucleotide-diphossugar_trans"/>
</dbReference>
<dbReference type="InterPro" id="IPR025877">
    <property type="entry name" value="MobA-like_NTP_Trfase"/>
</dbReference>
<dbReference type="PANTHER" id="PTHR43777">
    <property type="entry name" value="MOLYBDENUM COFACTOR CYTIDYLYLTRANSFERASE"/>
    <property type="match status" value="1"/>
</dbReference>
<evidence type="ECO:0000313" key="3">
    <source>
        <dbReference type="EMBL" id="MCQ3831140.1"/>
    </source>
</evidence>
<name>A0ABT1P4W2_9GAMM</name>
<feature type="domain" description="MobA-like NTP transferase" evidence="2">
    <location>
        <begin position="6"/>
        <end position="166"/>
    </location>
</feature>
<comment type="caution">
    <text evidence="3">The sequence shown here is derived from an EMBL/GenBank/DDBJ whole genome shotgun (WGS) entry which is preliminary data.</text>
</comment>
<keyword evidence="4" id="KW-1185">Reference proteome</keyword>
<evidence type="ECO:0000256" key="1">
    <source>
        <dbReference type="ARBA" id="ARBA00022842"/>
    </source>
</evidence>
<dbReference type="RefSeq" id="WP_255876073.1">
    <property type="nucleotide sequence ID" value="NZ_JACASI010000049.1"/>
</dbReference>
<sequence length="221" mass="23963">MEYSVAVLAAGYSHRFGSDKRLASIHGEPMLLRTLQTVMEAVSAFDDATIQVILRARDPVIANGLRKLPVQVLHAPVWPVGIGASLAHIVEQLQRAGANPKAVLVCLGDMPFVEPDTLIRLLHSASEDRICVPVCAGTRGYPIAIGRKYLSALARMRNTGMEKVLRIFADGVVDVEVADPAINCDINRPDDFHAAMRPDLFGKIFASRDTATDVPLPSLSE</sequence>